<dbReference type="EMBL" id="CAUJNA010003871">
    <property type="protein sequence ID" value="CAJ1411366.1"/>
    <property type="molecule type" value="Genomic_DNA"/>
</dbReference>
<reference evidence="1" key="1">
    <citation type="submission" date="2023-08" db="EMBL/GenBank/DDBJ databases">
        <authorList>
            <person name="Chen Y."/>
            <person name="Shah S."/>
            <person name="Dougan E. K."/>
            <person name="Thang M."/>
            <person name="Chan C."/>
        </authorList>
    </citation>
    <scope>NUCLEOTIDE SEQUENCE</scope>
</reference>
<protein>
    <submittedName>
        <fullName evidence="1">Uncharacterized protein</fullName>
    </submittedName>
</protein>
<dbReference type="Proteomes" id="UP001178507">
    <property type="component" value="Unassembled WGS sequence"/>
</dbReference>
<gene>
    <name evidence="1" type="ORF">EVOR1521_LOCUS31960</name>
</gene>
<dbReference type="AlphaFoldDB" id="A0AA36NMK7"/>
<evidence type="ECO:0000313" key="2">
    <source>
        <dbReference type="Proteomes" id="UP001178507"/>
    </source>
</evidence>
<sequence>MDLCTAFCSLGWDIVGNATVLLCDDAPNTSAGYTEVVPNTAISSPAVQSAGPTCDPRPCTAGIPNLLGATSDCAGKAVASNPLVCVMVDRVMEGSHRGPQQKSESYKD</sequence>
<proteinExistence type="predicted"/>
<evidence type="ECO:0000313" key="1">
    <source>
        <dbReference type="EMBL" id="CAJ1411366.1"/>
    </source>
</evidence>
<keyword evidence="2" id="KW-1185">Reference proteome</keyword>
<organism evidence="1 2">
    <name type="scientific">Effrenium voratum</name>
    <dbReference type="NCBI Taxonomy" id="2562239"/>
    <lineage>
        <taxon>Eukaryota</taxon>
        <taxon>Sar</taxon>
        <taxon>Alveolata</taxon>
        <taxon>Dinophyceae</taxon>
        <taxon>Suessiales</taxon>
        <taxon>Symbiodiniaceae</taxon>
        <taxon>Effrenium</taxon>
    </lineage>
</organism>
<comment type="caution">
    <text evidence="1">The sequence shown here is derived from an EMBL/GenBank/DDBJ whole genome shotgun (WGS) entry which is preliminary data.</text>
</comment>
<name>A0AA36NMK7_9DINO</name>
<accession>A0AA36NMK7</accession>